<feature type="region of interest" description="Disordered" evidence="1">
    <location>
        <begin position="70"/>
        <end position="132"/>
    </location>
</feature>
<dbReference type="EnsemblMetazoa" id="AAEL025154-RA">
    <property type="protein sequence ID" value="AAEL025154-PA"/>
    <property type="gene ID" value="AAEL025154"/>
</dbReference>
<reference evidence="2" key="2">
    <citation type="submission" date="2020-05" db="UniProtKB">
        <authorList>
            <consortium name="EnsemblMetazoa"/>
        </authorList>
    </citation>
    <scope>IDENTIFICATION</scope>
    <source>
        <strain evidence="2">LVP_AGWG</strain>
    </source>
</reference>
<organism evidence="2 3">
    <name type="scientific">Aedes aegypti</name>
    <name type="common">Yellowfever mosquito</name>
    <name type="synonym">Culex aegypti</name>
    <dbReference type="NCBI Taxonomy" id="7159"/>
    <lineage>
        <taxon>Eukaryota</taxon>
        <taxon>Metazoa</taxon>
        <taxon>Ecdysozoa</taxon>
        <taxon>Arthropoda</taxon>
        <taxon>Hexapoda</taxon>
        <taxon>Insecta</taxon>
        <taxon>Pterygota</taxon>
        <taxon>Neoptera</taxon>
        <taxon>Endopterygota</taxon>
        <taxon>Diptera</taxon>
        <taxon>Nematocera</taxon>
        <taxon>Culicoidea</taxon>
        <taxon>Culicidae</taxon>
        <taxon>Culicinae</taxon>
        <taxon>Aedini</taxon>
        <taxon>Aedes</taxon>
        <taxon>Stegomyia</taxon>
    </lineage>
</organism>
<feature type="compositionally biased region" description="Polar residues" evidence="1">
    <location>
        <begin position="80"/>
        <end position="90"/>
    </location>
</feature>
<feature type="compositionally biased region" description="Polar residues" evidence="1">
    <location>
        <begin position="25"/>
        <end position="37"/>
    </location>
</feature>
<protein>
    <submittedName>
        <fullName evidence="2">Uncharacterized protein</fullName>
    </submittedName>
</protein>
<evidence type="ECO:0000313" key="2">
    <source>
        <dbReference type="EnsemblMetazoa" id="AAEL025154-PA"/>
    </source>
</evidence>
<reference evidence="2 3" key="1">
    <citation type="submission" date="2017-06" db="EMBL/GenBank/DDBJ databases">
        <title>Aedes aegypti genome working group (AGWG) sequencing and assembly.</title>
        <authorList>
            <consortium name="Aedes aegypti Genome Working Group (AGWG)"/>
            <person name="Matthews B.J."/>
        </authorList>
    </citation>
    <scope>NUCLEOTIDE SEQUENCE [LARGE SCALE GENOMIC DNA]</scope>
    <source>
        <strain evidence="2 3">LVP_AGWG</strain>
    </source>
</reference>
<keyword evidence="3" id="KW-1185">Reference proteome</keyword>
<dbReference type="InParanoid" id="A0A6I8U5E4"/>
<accession>A0A6I8U5E4</accession>
<proteinExistence type="predicted"/>
<gene>
    <name evidence="2" type="primary">110674258</name>
</gene>
<name>A0A6I8U5E4_AEDAE</name>
<evidence type="ECO:0000313" key="3">
    <source>
        <dbReference type="Proteomes" id="UP000008820"/>
    </source>
</evidence>
<feature type="region of interest" description="Disordered" evidence="1">
    <location>
        <begin position="1"/>
        <end position="51"/>
    </location>
</feature>
<evidence type="ECO:0000256" key="1">
    <source>
        <dbReference type="SAM" id="MobiDB-lite"/>
    </source>
</evidence>
<sequence>MSTELLMPTGADGNQFITDDDFRSNTHVADTSDSLGRQQLPKFSGPENPNLKVIRPKQILPVRQPLKSGTALIQPKSAPAETNTPSSTDPQVGDGANPSAAGIPCVRGPFSIAASRPSRRQTAQPKTDGPAEDRRKAFWIRRLFLYCGWSSGNSRSGHEGVRLPTGLQDFGIRVRASTIIDRIARLWDPSASKCDCRLDFMGRAGDWACYFGRATSQTKNSRETTTSVGRQIGAVKGY</sequence>
<dbReference type="AlphaFoldDB" id="A0A6I8U5E4"/>
<dbReference type="Proteomes" id="UP000008820">
    <property type="component" value="Chromosome 1"/>
</dbReference>